<comment type="caution">
    <text evidence="5">The sequence shown here is derived from an EMBL/GenBank/DDBJ whole genome shotgun (WGS) entry which is preliminary data.</text>
</comment>
<proteinExistence type="predicted"/>
<keyword evidence="3" id="KW-0378">Hydrolase</keyword>
<accession>A0ABN8R755</accession>
<dbReference type="Proteomes" id="UP001159405">
    <property type="component" value="Unassembled WGS sequence"/>
</dbReference>
<gene>
    <name evidence="5" type="ORF">PLOB_00015830</name>
</gene>
<evidence type="ECO:0000256" key="1">
    <source>
        <dbReference type="ARBA" id="ARBA00022722"/>
    </source>
</evidence>
<dbReference type="InterPro" id="IPR011335">
    <property type="entry name" value="Restrct_endonuc-II-like"/>
</dbReference>
<evidence type="ECO:0008006" key="7">
    <source>
        <dbReference type="Google" id="ProtNLM"/>
    </source>
</evidence>
<evidence type="ECO:0000313" key="5">
    <source>
        <dbReference type="EMBL" id="CAH3175232.1"/>
    </source>
</evidence>
<dbReference type="PANTHER" id="PTHR46609">
    <property type="entry name" value="EXONUCLEASE, PHAGE-TYPE/RECB, C-TERMINAL DOMAIN-CONTAINING PROTEIN"/>
    <property type="match status" value="1"/>
</dbReference>
<reference evidence="5 6" key="1">
    <citation type="submission" date="2022-05" db="EMBL/GenBank/DDBJ databases">
        <authorList>
            <consortium name="Genoscope - CEA"/>
            <person name="William W."/>
        </authorList>
    </citation>
    <scope>NUCLEOTIDE SEQUENCE [LARGE SCALE GENOMIC DNA]</scope>
</reference>
<evidence type="ECO:0000256" key="2">
    <source>
        <dbReference type="ARBA" id="ARBA00022759"/>
    </source>
</evidence>
<evidence type="ECO:0000256" key="3">
    <source>
        <dbReference type="ARBA" id="ARBA00022801"/>
    </source>
</evidence>
<dbReference type="SUPFAM" id="SSF52980">
    <property type="entry name" value="Restriction endonuclease-like"/>
    <property type="match status" value="1"/>
</dbReference>
<name>A0ABN8R755_9CNID</name>
<dbReference type="EMBL" id="CALNXK010000198">
    <property type="protein sequence ID" value="CAH3175232.1"/>
    <property type="molecule type" value="Genomic_DNA"/>
</dbReference>
<keyword evidence="2" id="KW-0255">Endonuclease</keyword>
<dbReference type="InterPro" id="IPR051703">
    <property type="entry name" value="NF-kappa-B_Signaling_Reg"/>
</dbReference>
<dbReference type="InterPro" id="IPR034720">
    <property type="entry name" value="Viral_alk_exo"/>
</dbReference>
<keyword evidence="1" id="KW-0540">Nuclease</keyword>
<protein>
    <recommendedName>
        <fullName evidence="7">YqaJ viral recombinase domain-containing protein</fullName>
    </recommendedName>
</protein>
<dbReference type="Gene3D" id="3.90.320.10">
    <property type="match status" value="1"/>
</dbReference>
<evidence type="ECO:0000313" key="6">
    <source>
        <dbReference type="Proteomes" id="UP001159405"/>
    </source>
</evidence>
<dbReference type="Pfam" id="PF01771">
    <property type="entry name" value="Viral_alk_exo"/>
    <property type="match status" value="1"/>
</dbReference>
<dbReference type="PANTHER" id="PTHR46609:SF8">
    <property type="entry name" value="YQAJ VIRAL RECOMBINASE DOMAIN-CONTAINING PROTEIN"/>
    <property type="match status" value="1"/>
</dbReference>
<evidence type="ECO:0000256" key="4">
    <source>
        <dbReference type="ARBA" id="ARBA00022839"/>
    </source>
</evidence>
<sequence>MGFAQMSEGTSSTELASSKFGKCPVGSILSYQTSFTESNFSAVANLTSLSDTEEALIKDLIVDEDRIHSIESATREQAGCDEWKTQRTYRFTASKYHLISRRQRNHQSFAQSLMHPRPFSSKYVTHGLKYEPVALQQYEKFMFNRKTPVAVLKSGFVVSKSCPVLGASPDAKVVDFGCSLCFGLAEVKCPHTKFHVTPLEACSDPTFLRYGV</sequence>
<keyword evidence="4" id="KW-0269">Exonuclease</keyword>
<dbReference type="InterPro" id="IPR011604">
    <property type="entry name" value="PDDEXK-like_dom_sf"/>
</dbReference>
<dbReference type="CDD" id="cd22343">
    <property type="entry name" value="PDDEXK_lambda_exonuclease-like"/>
    <property type="match status" value="1"/>
</dbReference>
<organism evidence="5 6">
    <name type="scientific">Porites lobata</name>
    <dbReference type="NCBI Taxonomy" id="104759"/>
    <lineage>
        <taxon>Eukaryota</taxon>
        <taxon>Metazoa</taxon>
        <taxon>Cnidaria</taxon>
        <taxon>Anthozoa</taxon>
        <taxon>Hexacorallia</taxon>
        <taxon>Scleractinia</taxon>
        <taxon>Fungiina</taxon>
        <taxon>Poritidae</taxon>
        <taxon>Porites</taxon>
    </lineage>
</organism>
<keyword evidence="6" id="KW-1185">Reference proteome</keyword>